<evidence type="ECO:0000313" key="4">
    <source>
        <dbReference type="Proteomes" id="UP000501107"/>
    </source>
</evidence>
<dbReference type="Proteomes" id="UP000031876">
    <property type="component" value="Plasmid 3"/>
</dbReference>
<dbReference type="EMBL" id="CP053977">
    <property type="protein sequence ID" value="QKH22419.1"/>
    <property type="molecule type" value="Genomic_DNA"/>
</dbReference>
<accession>A0A0B5NI89</accession>
<reference evidence="2 4" key="2">
    <citation type="submission" date="2020-05" db="EMBL/GenBank/DDBJ databases">
        <title>FDA dAtabase for Regulatory Grade micrObial Sequences (FDA-ARGOS): Supporting development and validation of Infectious Disease Dx tests.</title>
        <authorList>
            <person name="Nelson B."/>
            <person name="Plummer A."/>
            <person name="Tallon L."/>
            <person name="Sadzewicz L."/>
            <person name="Zhao X."/>
            <person name="Vavikolanu K."/>
            <person name="Mehta A."/>
            <person name="Aluvathingal J."/>
            <person name="Nadendla S."/>
            <person name="Myers T."/>
            <person name="Yan Y."/>
            <person name="Sichtig H."/>
        </authorList>
    </citation>
    <scope>NUCLEOTIDE SEQUENCE [LARGE SCALE GENOMIC DNA]</scope>
    <source>
        <strain evidence="2 4">FDAARGOS_795</strain>
        <plasmid evidence="2 4">unnamed1</plasmid>
    </source>
</reference>
<sequence length="66" mass="7414">MIENPMLIGNHHDSSARDFIEECAGCNGEIYFGESCLEFGRDYLHAETECITQYVKSHSTEKVAGE</sequence>
<name>A0A0B5NI89_BACTU</name>
<keyword evidence="2" id="KW-0614">Plasmid</keyword>
<geneLocation type="plasmid" evidence="2 4">
    <name>unnamed1</name>
</geneLocation>
<proteinExistence type="predicted"/>
<evidence type="ECO:0000313" key="2">
    <source>
        <dbReference type="EMBL" id="QKH22419.1"/>
    </source>
</evidence>
<dbReference type="AlphaFoldDB" id="A0A0B5NI89"/>
<dbReference type="EMBL" id="CP009332">
    <property type="protein sequence ID" value="AJG73686.1"/>
    <property type="molecule type" value="Genomic_DNA"/>
</dbReference>
<protein>
    <submittedName>
        <fullName evidence="2">Uncharacterized protein</fullName>
    </submittedName>
</protein>
<evidence type="ECO:0000313" key="1">
    <source>
        <dbReference type="EMBL" id="AJG73686.1"/>
    </source>
</evidence>
<dbReference type="KEGG" id="btw:BF38_6134"/>
<evidence type="ECO:0000313" key="3">
    <source>
        <dbReference type="Proteomes" id="UP000031876"/>
    </source>
</evidence>
<gene>
    <name evidence="1" type="ORF">BF38_6134</name>
    <name evidence="2" type="ORF">FOC89_00090</name>
</gene>
<organism evidence="2 4">
    <name type="scientific">Bacillus thuringiensis</name>
    <dbReference type="NCBI Taxonomy" id="1428"/>
    <lineage>
        <taxon>Bacteria</taxon>
        <taxon>Bacillati</taxon>
        <taxon>Bacillota</taxon>
        <taxon>Bacilli</taxon>
        <taxon>Bacillales</taxon>
        <taxon>Bacillaceae</taxon>
        <taxon>Bacillus</taxon>
        <taxon>Bacillus cereus group</taxon>
    </lineage>
</organism>
<geneLocation type="plasmid" evidence="1 3">
    <name>3</name>
</geneLocation>
<dbReference type="RefSeq" id="WP_000572107.1">
    <property type="nucleotide sequence ID" value="NZ_CP009332.1"/>
</dbReference>
<dbReference type="Proteomes" id="UP000501107">
    <property type="component" value="Plasmid unnamed1"/>
</dbReference>
<reference evidence="1 3" key="1">
    <citation type="journal article" date="2015" name="Genome Announc.">
        <title>Complete genome sequences for 35 biothreat assay-relevant bacillus species.</title>
        <authorList>
            <person name="Johnson S.L."/>
            <person name="Daligault H.E."/>
            <person name="Davenport K.W."/>
            <person name="Jaissle J."/>
            <person name="Frey K.G."/>
            <person name="Ladner J.T."/>
            <person name="Broomall S.M."/>
            <person name="Bishop-Lilly K.A."/>
            <person name="Bruce D.C."/>
            <person name="Gibbons H.S."/>
            <person name="Coyne S.R."/>
            <person name="Lo C.C."/>
            <person name="Meincke L."/>
            <person name="Munk A.C."/>
            <person name="Koroleva G.I."/>
            <person name="Rosenzweig C.N."/>
            <person name="Palacios G.F."/>
            <person name="Redden C.L."/>
            <person name="Minogue T.D."/>
            <person name="Chain P.S."/>
        </authorList>
    </citation>
    <scope>NUCLEOTIDE SEQUENCE [LARGE SCALE GENOMIC DNA]</scope>
    <source>
        <strain evidence="1 3">HD1011</strain>
        <plasmid evidence="1 3">3</plasmid>
    </source>
</reference>